<name>A0AAD7FZN5_MYCRO</name>
<protein>
    <submittedName>
        <fullName evidence="1">Uncharacterized protein</fullName>
    </submittedName>
</protein>
<comment type="caution">
    <text evidence="1">The sequence shown here is derived from an EMBL/GenBank/DDBJ whole genome shotgun (WGS) entry which is preliminary data.</text>
</comment>
<organism evidence="1 2">
    <name type="scientific">Mycena rosella</name>
    <name type="common">Pink bonnet</name>
    <name type="synonym">Agaricus rosellus</name>
    <dbReference type="NCBI Taxonomy" id="1033263"/>
    <lineage>
        <taxon>Eukaryota</taxon>
        <taxon>Fungi</taxon>
        <taxon>Dikarya</taxon>
        <taxon>Basidiomycota</taxon>
        <taxon>Agaricomycotina</taxon>
        <taxon>Agaricomycetes</taxon>
        <taxon>Agaricomycetidae</taxon>
        <taxon>Agaricales</taxon>
        <taxon>Marasmiineae</taxon>
        <taxon>Mycenaceae</taxon>
        <taxon>Mycena</taxon>
    </lineage>
</organism>
<gene>
    <name evidence="1" type="ORF">B0H17DRAFT_1269862</name>
</gene>
<keyword evidence="2" id="KW-1185">Reference proteome</keyword>
<accession>A0AAD7FZN5</accession>
<reference evidence="1" key="1">
    <citation type="submission" date="2023-03" db="EMBL/GenBank/DDBJ databases">
        <title>Massive genome expansion in bonnet fungi (Mycena s.s.) driven by repeated elements and novel gene families across ecological guilds.</title>
        <authorList>
            <consortium name="Lawrence Berkeley National Laboratory"/>
            <person name="Harder C.B."/>
            <person name="Miyauchi S."/>
            <person name="Viragh M."/>
            <person name="Kuo A."/>
            <person name="Thoen E."/>
            <person name="Andreopoulos B."/>
            <person name="Lu D."/>
            <person name="Skrede I."/>
            <person name="Drula E."/>
            <person name="Henrissat B."/>
            <person name="Morin E."/>
            <person name="Kohler A."/>
            <person name="Barry K."/>
            <person name="LaButti K."/>
            <person name="Morin E."/>
            <person name="Salamov A."/>
            <person name="Lipzen A."/>
            <person name="Mereny Z."/>
            <person name="Hegedus B."/>
            <person name="Baldrian P."/>
            <person name="Stursova M."/>
            <person name="Weitz H."/>
            <person name="Taylor A."/>
            <person name="Grigoriev I.V."/>
            <person name="Nagy L.G."/>
            <person name="Martin F."/>
            <person name="Kauserud H."/>
        </authorList>
    </citation>
    <scope>NUCLEOTIDE SEQUENCE</scope>
    <source>
        <strain evidence="1">CBHHK067</strain>
    </source>
</reference>
<proteinExistence type="predicted"/>
<sequence>MLESHVPSERLVSTACLTKRAVVASEDEELVCSTPDCEMEGNLPMVSCRGPVCKSRLNGSATRNAVNRQGVGAEKKRAEVDRLYGQKRYDSDLGSELGYGSTAPLAKLPGPKFQGKGLEKWFRIASISANIIVSTLGQTNIYKYGITRLGDYQILRRFTMDNDTYFHLQQLQDIEEHDSDDEFQLAGATCTVILAETEETRQRSIERRHQSRLWLCRPQLMPNPRQDTPWQVLIASGSDRDSCIYNHDGI</sequence>
<evidence type="ECO:0000313" key="1">
    <source>
        <dbReference type="EMBL" id="KAJ7651848.1"/>
    </source>
</evidence>
<dbReference type="EMBL" id="JARKIE010000356">
    <property type="protein sequence ID" value="KAJ7651848.1"/>
    <property type="molecule type" value="Genomic_DNA"/>
</dbReference>
<dbReference type="AlphaFoldDB" id="A0AAD7FZN5"/>
<evidence type="ECO:0000313" key="2">
    <source>
        <dbReference type="Proteomes" id="UP001221757"/>
    </source>
</evidence>
<dbReference type="Proteomes" id="UP001221757">
    <property type="component" value="Unassembled WGS sequence"/>
</dbReference>